<dbReference type="InterPro" id="IPR051945">
    <property type="entry name" value="RRM_MRD1_RNA_proc_ribogen"/>
</dbReference>
<keyword evidence="2" id="KW-0677">Repeat</keyword>
<reference evidence="9" key="1">
    <citation type="submission" date="2024-06" db="EMBL/GenBank/DDBJ databases">
        <title>Multi-omics analyses provide insights into the biosynthesis of the anticancer antibiotic pleurotin in Hohenbuehelia grisea.</title>
        <authorList>
            <person name="Weaver J.A."/>
            <person name="Alberti F."/>
        </authorList>
    </citation>
    <scope>NUCLEOTIDE SEQUENCE [LARGE SCALE GENOMIC DNA]</scope>
    <source>
        <strain evidence="9">T-177</strain>
    </source>
</reference>
<evidence type="ECO:0000313" key="8">
    <source>
        <dbReference type="EMBL" id="KAL0958959.1"/>
    </source>
</evidence>
<feature type="region of interest" description="Disordered" evidence="6">
    <location>
        <begin position="831"/>
        <end position="914"/>
    </location>
</feature>
<dbReference type="InterPro" id="IPR035979">
    <property type="entry name" value="RBD_domain_sf"/>
</dbReference>
<evidence type="ECO:0000256" key="6">
    <source>
        <dbReference type="SAM" id="MobiDB-lite"/>
    </source>
</evidence>
<dbReference type="CDD" id="cd12676">
    <property type="entry name" value="RRM3_Nop4p"/>
    <property type="match status" value="1"/>
</dbReference>
<feature type="compositionally biased region" description="Basic residues" evidence="6">
    <location>
        <begin position="904"/>
        <end position="914"/>
    </location>
</feature>
<dbReference type="EMBL" id="JASNQZ010000003">
    <property type="protein sequence ID" value="KAL0958959.1"/>
    <property type="molecule type" value="Genomic_DNA"/>
</dbReference>
<sequence length="914" mass="101391">MTSESALGKRKQRDEETSVHHGPTLFVSNLPYNATSVDLQTLFSDFAPVKTAFIVTEQGTGVSKGVGYVSFALKEDAESTFEQVSKEGLAIAGRSLRVQWADQKPKEKGEHQPKESKPRPRVPHVHVPRDPDAVRTIIVSGLPASIDSKTLWKKIRKAEGAESVIWPVKEDDGSEDLTKAHVLFATPSNALKAIDKLHAHVYKGSLLSVALKKRLDDVSAPVKKPNGKGAAPAAGAPSRSSRLIVRNLPWNTTEQDLRAVFLPHGPIFSVDLPTVEEPKNEDEAAGTSTPRKARSKGFGFVWMVSRKDAERALEACNGITMRAGMAEELVSGKQMKKKQQREERKRKAAGEKEAEVEGDEDKQKNERVIAVDWALSKEKWKEEMAKVEAEADEDGDVEMASADGSEESEDDDSDSEGSELGVHHAGDDSDASSDSELDPDRSDDEEEPTKPQLPPPETGTTLFVRNVPFTATEDELRTLFRAFGPLRYARLTMDPESGRPRGTGFACFWNLEDADKAVAQSDLLRAEMTGASVPKKNPFAMPSILTPDPSSTFAQTLVLHGRTLDVVRAVTRDVAFKLKEDGQKKREKADKRNLYLLREGVILPNTPAAETLTPTEVERRTSSFNARRALLRSNPSLYISKTRLSVRQIPIFATERMLKRLSNHAVRAFKDDVKHDRRENLTPDELTEVTKGDDEDEGADPKASPKGKERRKLKHGSGVKQAKVVRQQERVDPVTGKGRSKGYGFVELYSHADALRVLRWANNNAEATKLLQEWWQDEVKELLKQERAKGKDADEARIQRLQDELEKGVPKAARGSLVVEFSIENIQVVHRRAAHQTDQSDATEKRPREKREKLSLPSKATKSEVDAKPSKKRRLADGADAPVKEEAAKDDSSKPANKIGSIIGRKRKQRKSKA</sequence>
<feature type="region of interest" description="Disordered" evidence="6">
    <location>
        <begin position="677"/>
        <end position="720"/>
    </location>
</feature>
<dbReference type="Proteomes" id="UP001556367">
    <property type="component" value="Unassembled WGS sequence"/>
</dbReference>
<evidence type="ECO:0000256" key="2">
    <source>
        <dbReference type="ARBA" id="ARBA00022737"/>
    </source>
</evidence>
<evidence type="ECO:0000256" key="5">
    <source>
        <dbReference type="PROSITE-ProRule" id="PRU00176"/>
    </source>
</evidence>
<feature type="domain" description="RRM" evidence="7">
    <location>
        <begin position="241"/>
        <end position="342"/>
    </location>
</feature>
<dbReference type="SUPFAM" id="SSF54928">
    <property type="entry name" value="RNA-binding domain, RBD"/>
    <property type="match status" value="2"/>
</dbReference>
<feature type="region of interest" description="Disordered" evidence="6">
    <location>
        <begin position="102"/>
        <end position="124"/>
    </location>
</feature>
<dbReference type="Pfam" id="PF00076">
    <property type="entry name" value="RRM_1"/>
    <property type="match status" value="4"/>
</dbReference>
<name>A0ABR3JTJ5_9AGAR</name>
<feature type="compositionally biased region" description="Basic and acidic residues" evidence="6">
    <location>
        <begin position="340"/>
        <end position="363"/>
    </location>
</feature>
<feature type="compositionally biased region" description="Basic and acidic residues" evidence="6">
    <location>
        <begin position="842"/>
        <end position="854"/>
    </location>
</feature>
<proteinExistence type="predicted"/>
<feature type="compositionally biased region" description="Basic and acidic residues" evidence="6">
    <location>
        <begin position="882"/>
        <end position="893"/>
    </location>
</feature>
<feature type="region of interest" description="Disordered" evidence="6">
    <location>
        <begin position="1"/>
        <end position="25"/>
    </location>
</feature>
<keyword evidence="4" id="KW-0539">Nucleus</keyword>
<keyword evidence="3 5" id="KW-0694">RNA-binding</keyword>
<protein>
    <recommendedName>
        <fullName evidence="7">RRM domain-containing protein</fullName>
    </recommendedName>
</protein>
<feature type="compositionally biased region" description="Basic residues" evidence="6">
    <location>
        <begin position="708"/>
        <end position="717"/>
    </location>
</feature>
<evidence type="ECO:0000313" key="9">
    <source>
        <dbReference type="Proteomes" id="UP001556367"/>
    </source>
</evidence>
<feature type="compositionally biased region" description="Acidic residues" evidence="6">
    <location>
        <begin position="404"/>
        <end position="417"/>
    </location>
</feature>
<feature type="compositionally biased region" description="Basic and acidic residues" evidence="6">
    <location>
        <begin position="103"/>
        <end position="118"/>
    </location>
</feature>
<dbReference type="Gene3D" id="3.30.70.330">
    <property type="match status" value="5"/>
</dbReference>
<dbReference type="PANTHER" id="PTHR48039:SF5">
    <property type="entry name" value="RNA-BINDING PROTEIN 28"/>
    <property type="match status" value="1"/>
</dbReference>
<dbReference type="InterPro" id="IPR000504">
    <property type="entry name" value="RRM_dom"/>
</dbReference>
<feature type="domain" description="RRM" evidence="7">
    <location>
        <begin position="23"/>
        <end position="103"/>
    </location>
</feature>
<dbReference type="InterPro" id="IPR034808">
    <property type="entry name" value="Nop4p_RRM3"/>
</dbReference>
<feature type="compositionally biased region" description="Acidic residues" evidence="6">
    <location>
        <begin position="428"/>
        <end position="447"/>
    </location>
</feature>
<dbReference type="SMART" id="SM00360">
    <property type="entry name" value="RRM"/>
    <property type="match status" value="4"/>
</dbReference>
<dbReference type="PANTHER" id="PTHR48039">
    <property type="entry name" value="RNA-BINDING MOTIF PROTEIN 14B"/>
    <property type="match status" value="1"/>
</dbReference>
<dbReference type="PROSITE" id="PS50102">
    <property type="entry name" value="RRM"/>
    <property type="match status" value="3"/>
</dbReference>
<evidence type="ECO:0000256" key="4">
    <source>
        <dbReference type="ARBA" id="ARBA00023242"/>
    </source>
</evidence>
<dbReference type="InterPro" id="IPR012677">
    <property type="entry name" value="Nucleotide-bd_a/b_plait_sf"/>
</dbReference>
<keyword evidence="9" id="KW-1185">Reference proteome</keyword>
<evidence type="ECO:0000256" key="1">
    <source>
        <dbReference type="ARBA" id="ARBA00004123"/>
    </source>
</evidence>
<evidence type="ECO:0000259" key="7">
    <source>
        <dbReference type="PROSITE" id="PS50102"/>
    </source>
</evidence>
<feature type="region of interest" description="Disordered" evidence="6">
    <location>
        <begin position="330"/>
        <end position="363"/>
    </location>
</feature>
<gene>
    <name evidence="8" type="ORF">HGRIS_014271</name>
</gene>
<feature type="region of interest" description="Disordered" evidence="6">
    <location>
        <begin position="384"/>
        <end position="463"/>
    </location>
</feature>
<feature type="domain" description="RRM" evidence="7">
    <location>
        <begin position="460"/>
        <end position="571"/>
    </location>
</feature>
<accession>A0ABR3JTJ5</accession>
<evidence type="ECO:0000256" key="3">
    <source>
        <dbReference type="ARBA" id="ARBA00022884"/>
    </source>
</evidence>
<comment type="caution">
    <text evidence="8">The sequence shown here is derived from an EMBL/GenBank/DDBJ whole genome shotgun (WGS) entry which is preliminary data.</text>
</comment>
<organism evidence="8 9">
    <name type="scientific">Hohenbuehelia grisea</name>
    <dbReference type="NCBI Taxonomy" id="104357"/>
    <lineage>
        <taxon>Eukaryota</taxon>
        <taxon>Fungi</taxon>
        <taxon>Dikarya</taxon>
        <taxon>Basidiomycota</taxon>
        <taxon>Agaricomycotina</taxon>
        <taxon>Agaricomycetes</taxon>
        <taxon>Agaricomycetidae</taxon>
        <taxon>Agaricales</taxon>
        <taxon>Pleurotineae</taxon>
        <taxon>Pleurotaceae</taxon>
        <taxon>Hohenbuehelia</taxon>
    </lineage>
</organism>
<feature type="region of interest" description="Disordered" evidence="6">
    <location>
        <begin position="272"/>
        <end position="293"/>
    </location>
</feature>
<comment type="subcellular location">
    <subcellularLocation>
        <location evidence="1">Nucleus</location>
    </subcellularLocation>
</comment>